<evidence type="ECO:0000313" key="3">
    <source>
        <dbReference type="Proteomes" id="UP001159427"/>
    </source>
</evidence>
<reference evidence="2 3" key="1">
    <citation type="submission" date="2022-05" db="EMBL/GenBank/DDBJ databases">
        <authorList>
            <consortium name="Genoscope - CEA"/>
            <person name="William W."/>
        </authorList>
    </citation>
    <scope>NUCLEOTIDE SEQUENCE [LARGE SCALE GENOMIC DNA]</scope>
</reference>
<organism evidence="2 3">
    <name type="scientific">Porites evermanni</name>
    <dbReference type="NCBI Taxonomy" id="104178"/>
    <lineage>
        <taxon>Eukaryota</taxon>
        <taxon>Metazoa</taxon>
        <taxon>Cnidaria</taxon>
        <taxon>Anthozoa</taxon>
        <taxon>Hexacorallia</taxon>
        <taxon>Scleractinia</taxon>
        <taxon>Fungiina</taxon>
        <taxon>Poritidae</taxon>
        <taxon>Porites</taxon>
    </lineage>
</organism>
<accession>A0ABN8PCK5</accession>
<dbReference type="InterPro" id="IPR052787">
    <property type="entry name" value="MAVS"/>
</dbReference>
<protein>
    <recommendedName>
        <fullName evidence="1">YqaJ viral recombinase domain-containing protein</fullName>
    </recommendedName>
</protein>
<dbReference type="Gene3D" id="3.90.320.10">
    <property type="match status" value="1"/>
</dbReference>
<sequence length="209" mass="24135">MRDGIESESNIIHAFENETGQKVHKYGFNLSETHPFLGASPDEVINDSEIVEVKKVVTQNLFLLTLYFGRVCFQNLSNSILIMYFLNLLIHEFFMNKQAWSKEKKIQMPIEQMMVGQLDVNFCRFYAEARSKAGEPYSKSTLLGLRHSFERCLNRPPFNQGLNQSSDPRSKTSNEMLNAQIVHLKYQGKENVKHKPAIEDEDLKKLKTS</sequence>
<proteinExistence type="predicted"/>
<dbReference type="Proteomes" id="UP001159427">
    <property type="component" value="Unassembled WGS sequence"/>
</dbReference>
<dbReference type="SUPFAM" id="SSF52980">
    <property type="entry name" value="Restriction endonuclease-like"/>
    <property type="match status" value="1"/>
</dbReference>
<feature type="domain" description="YqaJ viral recombinase" evidence="1">
    <location>
        <begin position="1"/>
        <end position="58"/>
    </location>
</feature>
<dbReference type="PANTHER" id="PTHR21446:SF12">
    <property type="entry name" value="POTASSIUM CHANNEL TETRAMERIZATION DOMAIN CONTAINING 1"/>
    <property type="match status" value="1"/>
</dbReference>
<dbReference type="InterPro" id="IPR011335">
    <property type="entry name" value="Restrct_endonuc-II-like"/>
</dbReference>
<dbReference type="Pfam" id="PF09588">
    <property type="entry name" value="YqaJ"/>
    <property type="match status" value="1"/>
</dbReference>
<name>A0ABN8PCK5_9CNID</name>
<comment type="caution">
    <text evidence="2">The sequence shown here is derived from an EMBL/GenBank/DDBJ whole genome shotgun (WGS) entry which is preliminary data.</text>
</comment>
<evidence type="ECO:0000313" key="2">
    <source>
        <dbReference type="EMBL" id="CAH3140971.1"/>
    </source>
</evidence>
<dbReference type="InterPro" id="IPR011604">
    <property type="entry name" value="PDDEXK-like_dom_sf"/>
</dbReference>
<dbReference type="InterPro" id="IPR019080">
    <property type="entry name" value="YqaJ_viral_recombinase"/>
</dbReference>
<keyword evidence="3" id="KW-1185">Reference proteome</keyword>
<gene>
    <name evidence="2" type="ORF">PEVE_00041944</name>
</gene>
<dbReference type="EMBL" id="CALNXI010000809">
    <property type="protein sequence ID" value="CAH3140971.1"/>
    <property type="molecule type" value="Genomic_DNA"/>
</dbReference>
<dbReference type="PANTHER" id="PTHR21446">
    <property type="entry name" value="DUF3504 DOMAIN-CONTAINING PROTEIN"/>
    <property type="match status" value="1"/>
</dbReference>
<evidence type="ECO:0000259" key="1">
    <source>
        <dbReference type="Pfam" id="PF09588"/>
    </source>
</evidence>